<evidence type="ECO:0000313" key="1">
    <source>
        <dbReference type="EMBL" id="GAA1091179.1"/>
    </source>
</evidence>
<proteinExistence type="predicted"/>
<keyword evidence="2" id="KW-1185">Reference proteome</keyword>
<protein>
    <recommendedName>
        <fullName evidence="3">DUF4034 domain-containing protein</fullName>
    </recommendedName>
</protein>
<organism evidence="1 2">
    <name type="scientific">Kitasatospora arboriphila</name>
    <dbReference type="NCBI Taxonomy" id="258052"/>
    <lineage>
        <taxon>Bacteria</taxon>
        <taxon>Bacillati</taxon>
        <taxon>Actinomycetota</taxon>
        <taxon>Actinomycetes</taxon>
        <taxon>Kitasatosporales</taxon>
        <taxon>Streptomycetaceae</taxon>
        <taxon>Kitasatospora</taxon>
    </lineage>
</organism>
<dbReference type="RefSeq" id="WP_344624901.1">
    <property type="nucleotide sequence ID" value="NZ_BAAALD010000036.1"/>
</dbReference>
<comment type="caution">
    <text evidence="1">The sequence shown here is derived from an EMBL/GenBank/DDBJ whole genome shotgun (WGS) entry which is preliminary data.</text>
</comment>
<sequence length="382" mass="42090">MTHFIAPLVIFLIFVVVRSMRSGSGGSSSPAASAPARRAPVSFDAAAYGLVPREALDARRSGPPQSERAREESQELANTVWGGDWRAAAAYIKAAGTDWDEHWNRFELLRAIAREDDAWLTKWRDADPGDCDAATLEADLMVHRAWAVRGSGYAREVPAERMAEFRALLPAAIEAAQRATRLAPENPGPWVVMVTAARGAQYQPDRFRPLWAGLVARAPHHYEGHWQGMQYWCAKWFGSDKQMTEFAERAMDGAPAGSPLAGIYLHALSELRERRSALPIGPEARQRLWAVADALAEVPADNDKLPGLRQLLAYYLGEAAMYEAAVEQFRLIGRWCGAEVWADQGDPVEAFHAARAVAVTKAGLKPLPPEERPTKNTDAAYH</sequence>
<gene>
    <name evidence="1" type="ORF">GCM10009663_38740</name>
</gene>
<accession>A0ABN1TK79</accession>
<dbReference type="Proteomes" id="UP001499987">
    <property type="component" value="Unassembled WGS sequence"/>
</dbReference>
<reference evidence="1 2" key="1">
    <citation type="journal article" date="2019" name="Int. J. Syst. Evol. Microbiol.">
        <title>The Global Catalogue of Microorganisms (GCM) 10K type strain sequencing project: providing services to taxonomists for standard genome sequencing and annotation.</title>
        <authorList>
            <consortium name="The Broad Institute Genomics Platform"/>
            <consortium name="The Broad Institute Genome Sequencing Center for Infectious Disease"/>
            <person name="Wu L."/>
            <person name="Ma J."/>
        </authorList>
    </citation>
    <scope>NUCLEOTIDE SEQUENCE [LARGE SCALE GENOMIC DNA]</scope>
    <source>
        <strain evidence="1 2">JCM 13002</strain>
    </source>
</reference>
<dbReference type="EMBL" id="BAAALD010000036">
    <property type="protein sequence ID" value="GAA1091179.1"/>
    <property type="molecule type" value="Genomic_DNA"/>
</dbReference>
<evidence type="ECO:0000313" key="2">
    <source>
        <dbReference type="Proteomes" id="UP001499987"/>
    </source>
</evidence>
<evidence type="ECO:0008006" key="3">
    <source>
        <dbReference type="Google" id="ProtNLM"/>
    </source>
</evidence>
<name>A0ABN1TK79_9ACTN</name>